<comment type="caution">
    <text evidence="1">The sequence shown here is derived from an EMBL/GenBank/DDBJ whole genome shotgun (WGS) entry which is preliminary data.</text>
</comment>
<evidence type="ECO:0000313" key="2">
    <source>
        <dbReference type="Proteomes" id="UP000790709"/>
    </source>
</evidence>
<name>A0ACB8AWR8_9AGAM</name>
<reference evidence="1" key="1">
    <citation type="journal article" date="2021" name="New Phytol.">
        <title>Evolutionary innovations through gain and loss of genes in the ectomycorrhizal Boletales.</title>
        <authorList>
            <person name="Wu G."/>
            <person name="Miyauchi S."/>
            <person name="Morin E."/>
            <person name="Kuo A."/>
            <person name="Drula E."/>
            <person name="Varga T."/>
            <person name="Kohler A."/>
            <person name="Feng B."/>
            <person name="Cao Y."/>
            <person name="Lipzen A."/>
            <person name="Daum C."/>
            <person name="Hundley H."/>
            <person name="Pangilinan J."/>
            <person name="Johnson J."/>
            <person name="Barry K."/>
            <person name="LaButti K."/>
            <person name="Ng V."/>
            <person name="Ahrendt S."/>
            <person name="Min B."/>
            <person name="Choi I.G."/>
            <person name="Park H."/>
            <person name="Plett J.M."/>
            <person name="Magnuson J."/>
            <person name="Spatafora J.W."/>
            <person name="Nagy L.G."/>
            <person name="Henrissat B."/>
            <person name="Grigoriev I.V."/>
            <person name="Yang Z.L."/>
            <person name="Xu J."/>
            <person name="Martin F.M."/>
        </authorList>
    </citation>
    <scope>NUCLEOTIDE SEQUENCE</scope>
    <source>
        <strain evidence="1">KUC20120723A-06</strain>
    </source>
</reference>
<organism evidence="1 2">
    <name type="scientific">Leucogyrophana mollusca</name>
    <dbReference type="NCBI Taxonomy" id="85980"/>
    <lineage>
        <taxon>Eukaryota</taxon>
        <taxon>Fungi</taxon>
        <taxon>Dikarya</taxon>
        <taxon>Basidiomycota</taxon>
        <taxon>Agaricomycotina</taxon>
        <taxon>Agaricomycetes</taxon>
        <taxon>Agaricomycetidae</taxon>
        <taxon>Boletales</taxon>
        <taxon>Boletales incertae sedis</taxon>
        <taxon>Leucogyrophana</taxon>
    </lineage>
</organism>
<dbReference type="Proteomes" id="UP000790709">
    <property type="component" value="Unassembled WGS sequence"/>
</dbReference>
<gene>
    <name evidence="1" type="ORF">BV22DRAFT_1123938</name>
</gene>
<dbReference type="EMBL" id="MU266926">
    <property type="protein sequence ID" value="KAH7917827.1"/>
    <property type="molecule type" value="Genomic_DNA"/>
</dbReference>
<evidence type="ECO:0000313" key="1">
    <source>
        <dbReference type="EMBL" id="KAH7917827.1"/>
    </source>
</evidence>
<proteinExistence type="predicted"/>
<accession>A0ACB8AWR8</accession>
<protein>
    <submittedName>
        <fullName evidence="1">Uncharacterized protein</fullName>
    </submittedName>
</protein>
<sequence length="236" mass="25247">MSTLTLAEADAVILTIIALFSMLAYFGFRSRISLASLLPQVARNISNHHVNVYFVAFAALILQAASGGTYIHDYCNARFATSSHEGFVCKVFVQSCLLMLVQGGDPLTPKTRRTQTSAETCPACCAGCFVGCIESMVKCLKIDVYIEIDGCGGAKRGEASYAKPYISAARDTRGMFKDHGISALVTSDETVVNGADLGRVCRWPFVFIVRISVPASHAALITGKGGIPPSMFASRS</sequence>
<keyword evidence="2" id="KW-1185">Reference proteome</keyword>